<protein>
    <recommendedName>
        <fullName evidence="1">Polymerase nucleotidyl transferase domain-containing protein</fullName>
    </recommendedName>
</protein>
<dbReference type="Pfam" id="PF01909">
    <property type="entry name" value="NTP_transf_2"/>
    <property type="match status" value="1"/>
</dbReference>
<gene>
    <name evidence="2" type="ORF">GMA2_115</name>
</gene>
<name>A0A0K0N7C1_9CAUD</name>
<dbReference type="Proteomes" id="UP000221359">
    <property type="component" value="Segment"/>
</dbReference>
<dbReference type="Gene3D" id="3.30.460.10">
    <property type="entry name" value="Beta Polymerase, domain 2"/>
    <property type="match status" value="1"/>
</dbReference>
<proteinExistence type="predicted"/>
<dbReference type="InterPro" id="IPR043519">
    <property type="entry name" value="NT_sf"/>
</dbReference>
<dbReference type="InterPro" id="IPR002934">
    <property type="entry name" value="Polymerase_NTP_transf_dom"/>
</dbReference>
<reference evidence="2 3" key="1">
    <citation type="journal article" date="2015" name="PLoS ONE">
        <title>Lysis to Kill: Evaluation of the Lytic Abilities, and Genomics of Nine Bacteriophages Infective for Gordonia spp. and Their Potential Use in Activated Sludge Foam Biocontrol.</title>
        <authorList>
            <person name="Dyson Z.A."/>
            <person name="Tucci J."/>
            <person name="Seviour R.J."/>
            <person name="Petrovski S."/>
        </authorList>
    </citation>
    <scope>NUCLEOTIDE SEQUENCE [LARGE SCALE GENOMIC DNA]</scope>
</reference>
<dbReference type="GO" id="GO:0016779">
    <property type="term" value="F:nucleotidyltransferase activity"/>
    <property type="evidence" value="ECO:0007669"/>
    <property type="project" value="InterPro"/>
</dbReference>
<evidence type="ECO:0000313" key="2">
    <source>
        <dbReference type="EMBL" id="AKJ72653.1"/>
    </source>
</evidence>
<organism evidence="2 3">
    <name type="scientific">Gordonia phage GMA2</name>
    <dbReference type="NCBI Taxonomy" id="1647283"/>
    <lineage>
        <taxon>Viruses</taxon>
        <taxon>Duplodnaviria</taxon>
        <taxon>Heunggongvirae</taxon>
        <taxon>Uroviricota</taxon>
        <taxon>Caudoviricetes</taxon>
        <taxon>Gimaduovirus</taxon>
        <taxon>Gimaduovirus GMA2</taxon>
    </lineage>
</organism>
<evidence type="ECO:0000313" key="3">
    <source>
        <dbReference type="Proteomes" id="UP000221359"/>
    </source>
</evidence>
<feature type="domain" description="Polymerase nucleotidyl transferase" evidence="1">
    <location>
        <begin position="39"/>
        <end position="71"/>
    </location>
</feature>
<dbReference type="SUPFAM" id="SSF81301">
    <property type="entry name" value="Nucleotidyltransferase"/>
    <property type="match status" value="1"/>
</dbReference>
<accession>A0A0K0N7C1</accession>
<keyword evidence="3" id="KW-1185">Reference proteome</keyword>
<sequence>MRLLNLDRPTPDYWTPLLSVSEMQDFARRAANRVEEVSNLTPVAATVTGSRLRGLDREDSDVDTLVLVAEKRAKARTVASHTDSVTGLPTEGQVQSLDQFLLKLDTSVPYTEALRSPALVVDPAYAPLLRGAVPGFWTVAAHAQRFAFHAVTRAMCPTPKAARLSHAAYAVSLGLPTQLDRAAVAPGSAQSLVVAGWMEEYSLHRREVDLERGVDRAKDLVKVFDVCKHLRGLD</sequence>
<evidence type="ECO:0000259" key="1">
    <source>
        <dbReference type="Pfam" id="PF01909"/>
    </source>
</evidence>
<dbReference type="EMBL" id="KR063281">
    <property type="protein sequence ID" value="AKJ72653.1"/>
    <property type="molecule type" value="Genomic_DNA"/>
</dbReference>